<gene>
    <name evidence="4" type="ORF">D0Z08_05550</name>
</gene>
<evidence type="ECO:0000313" key="4">
    <source>
        <dbReference type="EMBL" id="RHW28422.1"/>
    </source>
</evidence>
<dbReference type="Pfam" id="PF01575">
    <property type="entry name" value="MaoC_dehydratas"/>
    <property type="match status" value="1"/>
</dbReference>
<dbReference type="PANTHER" id="PTHR42993:SF1">
    <property type="entry name" value="MAOC-LIKE DEHYDRATASE DOMAIN-CONTAINING PROTEIN"/>
    <property type="match status" value="1"/>
</dbReference>
<feature type="region of interest" description="Disordered" evidence="2">
    <location>
        <begin position="1"/>
        <end position="28"/>
    </location>
</feature>
<reference evidence="4 5" key="1">
    <citation type="submission" date="2018-09" db="EMBL/GenBank/DDBJ databases">
        <title>Genome sequencing of Nocardioides immobilis CCTCC AB 2017083 for comparison to Nocardioides silvaticus.</title>
        <authorList>
            <person name="Li C."/>
            <person name="Wang G."/>
        </authorList>
    </citation>
    <scope>NUCLEOTIDE SEQUENCE [LARGE SCALE GENOMIC DNA]</scope>
    <source>
        <strain evidence="4 5">CCTCC AB 2017083</strain>
    </source>
</reference>
<evidence type="ECO:0000256" key="1">
    <source>
        <dbReference type="ARBA" id="ARBA00005254"/>
    </source>
</evidence>
<dbReference type="InterPro" id="IPR002539">
    <property type="entry name" value="MaoC-like_dom"/>
</dbReference>
<feature type="compositionally biased region" description="Basic and acidic residues" evidence="2">
    <location>
        <begin position="1"/>
        <end position="25"/>
    </location>
</feature>
<evidence type="ECO:0000256" key="2">
    <source>
        <dbReference type="SAM" id="MobiDB-lite"/>
    </source>
</evidence>
<dbReference type="EMBL" id="QXGH01000010">
    <property type="protein sequence ID" value="RHW28422.1"/>
    <property type="molecule type" value="Genomic_DNA"/>
</dbReference>
<dbReference type="OrthoDB" id="9801735at2"/>
<comment type="similarity">
    <text evidence="1">Belongs to the enoyl-CoA hydratase/isomerase family.</text>
</comment>
<organism evidence="4 5">
    <name type="scientific">Nocardioides immobilis</name>
    <dbReference type="NCBI Taxonomy" id="2049295"/>
    <lineage>
        <taxon>Bacteria</taxon>
        <taxon>Bacillati</taxon>
        <taxon>Actinomycetota</taxon>
        <taxon>Actinomycetes</taxon>
        <taxon>Propionibacteriales</taxon>
        <taxon>Nocardioidaceae</taxon>
        <taxon>Nocardioides</taxon>
    </lineage>
</organism>
<dbReference type="Gene3D" id="3.10.129.10">
    <property type="entry name" value="Hotdog Thioesterase"/>
    <property type="match status" value="1"/>
</dbReference>
<dbReference type="SUPFAM" id="SSF54637">
    <property type="entry name" value="Thioesterase/thiol ester dehydrase-isomerase"/>
    <property type="match status" value="1"/>
</dbReference>
<evidence type="ECO:0000259" key="3">
    <source>
        <dbReference type="Pfam" id="PF01575"/>
    </source>
</evidence>
<name>A0A417Y6R1_9ACTN</name>
<dbReference type="CDD" id="cd03450">
    <property type="entry name" value="NodN"/>
    <property type="match status" value="1"/>
</dbReference>
<comment type="caution">
    <text evidence="4">The sequence shown here is derived from an EMBL/GenBank/DDBJ whole genome shotgun (WGS) entry which is preliminary data.</text>
</comment>
<proteinExistence type="inferred from homology"/>
<dbReference type="Proteomes" id="UP000283644">
    <property type="component" value="Unassembled WGS sequence"/>
</dbReference>
<dbReference type="AlphaFoldDB" id="A0A417Y6R1"/>
<feature type="domain" description="MaoC-like" evidence="3">
    <location>
        <begin position="52"/>
        <end position="156"/>
    </location>
</feature>
<sequence length="187" mass="20311">MARVSEREGTEATREREDLTPEETKAQAPDVRLCSTPPLVVEGLEDLRGSVGAVIGPTEWLQIDQARIDAFADVTGDHQWIHVNPERAKDSVFESTIAHGYLTLSLCNLFLPQLVVVRAVRMGVNYGANRVRFPAPVTVGSRIRGAAEILACDDVPGGVQATIRITAHIEGSAKPGCVVETLNRWMA</sequence>
<dbReference type="RefSeq" id="WP_118923433.1">
    <property type="nucleotide sequence ID" value="NZ_QXGH01000010.1"/>
</dbReference>
<accession>A0A417Y6R1</accession>
<protein>
    <submittedName>
        <fullName evidence="4">MaoC family dehydratase</fullName>
    </submittedName>
</protein>
<dbReference type="PANTHER" id="PTHR42993">
    <property type="entry name" value="MAOC-LIKE DEHYDRATASE DOMAIN-CONTAINING PROTEIN"/>
    <property type="match status" value="1"/>
</dbReference>
<dbReference type="InterPro" id="IPR039375">
    <property type="entry name" value="NodN-like"/>
</dbReference>
<evidence type="ECO:0000313" key="5">
    <source>
        <dbReference type="Proteomes" id="UP000283644"/>
    </source>
</evidence>
<keyword evidence="5" id="KW-1185">Reference proteome</keyword>
<dbReference type="InterPro" id="IPR029069">
    <property type="entry name" value="HotDog_dom_sf"/>
</dbReference>